<feature type="transmembrane region" description="Helical" evidence="3">
    <location>
        <begin position="188"/>
        <end position="209"/>
    </location>
</feature>
<dbReference type="OrthoDB" id="6509908at2759"/>
<feature type="transmembrane region" description="Helical" evidence="3">
    <location>
        <begin position="326"/>
        <end position="345"/>
    </location>
</feature>
<feature type="transmembrane region" description="Helical" evidence="3">
    <location>
        <begin position="295"/>
        <end position="314"/>
    </location>
</feature>
<gene>
    <name evidence="5" type="ORF">GSI_02667</name>
</gene>
<dbReference type="EMBL" id="AYKW01000004">
    <property type="protein sequence ID" value="PIL34880.1"/>
    <property type="molecule type" value="Genomic_DNA"/>
</dbReference>
<feature type="transmembrane region" description="Helical" evidence="3">
    <location>
        <begin position="386"/>
        <end position="408"/>
    </location>
</feature>
<organism evidence="5 6">
    <name type="scientific">Ganoderma sinense ZZ0214-1</name>
    <dbReference type="NCBI Taxonomy" id="1077348"/>
    <lineage>
        <taxon>Eukaryota</taxon>
        <taxon>Fungi</taxon>
        <taxon>Dikarya</taxon>
        <taxon>Basidiomycota</taxon>
        <taxon>Agaricomycotina</taxon>
        <taxon>Agaricomycetes</taxon>
        <taxon>Polyporales</taxon>
        <taxon>Polyporaceae</taxon>
        <taxon>Ganoderma</taxon>
    </lineage>
</organism>
<feature type="transmembrane region" description="Helical" evidence="3">
    <location>
        <begin position="258"/>
        <end position="283"/>
    </location>
</feature>
<dbReference type="InterPro" id="IPR036259">
    <property type="entry name" value="MFS_trans_sf"/>
</dbReference>
<evidence type="ECO:0000313" key="6">
    <source>
        <dbReference type="Proteomes" id="UP000230002"/>
    </source>
</evidence>
<reference evidence="5 6" key="1">
    <citation type="journal article" date="2015" name="Sci. Rep.">
        <title>Chromosome-level genome map provides insights into diverse defense mechanisms in the medicinal fungus Ganoderma sinense.</title>
        <authorList>
            <person name="Zhu Y."/>
            <person name="Xu J."/>
            <person name="Sun C."/>
            <person name="Zhou S."/>
            <person name="Xu H."/>
            <person name="Nelson D.R."/>
            <person name="Qian J."/>
            <person name="Song J."/>
            <person name="Luo H."/>
            <person name="Xiang L."/>
            <person name="Li Y."/>
            <person name="Xu Z."/>
            <person name="Ji A."/>
            <person name="Wang L."/>
            <person name="Lu S."/>
            <person name="Hayward A."/>
            <person name="Sun W."/>
            <person name="Li X."/>
            <person name="Schwartz D.C."/>
            <person name="Wang Y."/>
            <person name="Chen S."/>
        </authorList>
    </citation>
    <scope>NUCLEOTIDE SEQUENCE [LARGE SCALE GENOMIC DNA]</scope>
    <source>
        <strain evidence="5 6">ZZ0214-1</strain>
    </source>
</reference>
<sequence>MADIEKHQSTFKESADLPLRDRDDASMTAVDQRSLPPSASDCAFGVGAPHYPDGGTRAWLAVFGAFLALFCTFGQLNSFGTFQTWYHEHQLSALPASTIAWIGSLQLWVFFFCGGFVGRLFDAYGPRPIMVVGTLMLVLGTMMTSISSEYYQYILAQGILVGLGIGTVFYPSLAAISTHFDKYRSTALGIAIAGSGVGGVTWPIMYQALFTRLGFAWTVRITGFVTLVLCGIAIVTVKSNLSTPTQSQPWLNLRMFRDLPYILVIIGSVLICLGLFIPFFYIVDYSTAQGISPHTAFYVLSVMNAGGVLGRLAPPFLSDTLGRYNVLVPCALLAGLSMLVFWPFATGLTALMLFAALYGFFSGAFNALVIPCVAQISEVREIGTRVGVLYSIISFPALCGGPAAGALLKAQHGSYLGMILLGGAAVVAGSLFLLWARCVLSGRIREPKQLLSHLNVV</sequence>
<dbReference type="InterPro" id="IPR011701">
    <property type="entry name" value="MFS"/>
</dbReference>
<dbReference type="GO" id="GO:0022857">
    <property type="term" value="F:transmembrane transporter activity"/>
    <property type="evidence" value="ECO:0007669"/>
    <property type="project" value="InterPro"/>
</dbReference>
<keyword evidence="3" id="KW-0812">Transmembrane</keyword>
<accession>A0A2G8SMA2</accession>
<proteinExistence type="inferred from homology"/>
<feature type="transmembrane region" description="Helical" evidence="3">
    <location>
        <begin position="154"/>
        <end position="176"/>
    </location>
</feature>
<feature type="domain" description="Major facilitator superfamily (MFS) profile" evidence="4">
    <location>
        <begin position="57"/>
        <end position="440"/>
    </location>
</feature>
<dbReference type="Proteomes" id="UP000230002">
    <property type="component" value="Unassembled WGS sequence"/>
</dbReference>
<keyword evidence="3" id="KW-1133">Transmembrane helix</keyword>
<feature type="transmembrane region" description="Helical" evidence="3">
    <location>
        <begin position="414"/>
        <end position="436"/>
    </location>
</feature>
<dbReference type="AlphaFoldDB" id="A0A2G8SMA2"/>
<dbReference type="PANTHER" id="PTHR11360:SF177">
    <property type="entry name" value="RIBOFLAVIN TRANSPORTER MCH5"/>
    <property type="match status" value="1"/>
</dbReference>
<feature type="transmembrane region" description="Helical" evidence="3">
    <location>
        <begin position="215"/>
        <end position="237"/>
    </location>
</feature>
<dbReference type="PANTHER" id="PTHR11360">
    <property type="entry name" value="MONOCARBOXYLATE TRANSPORTER"/>
    <property type="match status" value="1"/>
</dbReference>
<feature type="transmembrane region" description="Helical" evidence="3">
    <location>
        <begin position="96"/>
        <end position="117"/>
    </location>
</feature>
<dbReference type="InterPro" id="IPR020846">
    <property type="entry name" value="MFS_dom"/>
</dbReference>
<comment type="caution">
    <text evidence="5">The sequence shown here is derived from an EMBL/GenBank/DDBJ whole genome shotgun (WGS) entry which is preliminary data.</text>
</comment>
<dbReference type="PROSITE" id="PS50850">
    <property type="entry name" value="MFS"/>
    <property type="match status" value="1"/>
</dbReference>
<feature type="transmembrane region" description="Helical" evidence="3">
    <location>
        <begin position="351"/>
        <end position="374"/>
    </location>
</feature>
<feature type="transmembrane region" description="Helical" evidence="3">
    <location>
        <begin position="58"/>
        <end position="76"/>
    </location>
</feature>
<evidence type="ECO:0000256" key="3">
    <source>
        <dbReference type="SAM" id="Phobius"/>
    </source>
</evidence>
<comment type="similarity">
    <text evidence="2">Belongs to the major facilitator superfamily. Monocarboxylate porter (TC 2.A.1.13) family.</text>
</comment>
<comment type="subcellular location">
    <subcellularLocation>
        <location evidence="1">Membrane</location>
        <topology evidence="1">Multi-pass membrane protein</topology>
    </subcellularLocation>
</comment>
<dbReference type="CDD" id="cd17352">
    <property type="entry name" value="MFS_MCT_SLC16"/>
    <property type="match status" value="1"/>
</dbReference>
<evidence type="ECO:0000256" key="1">
    <source>
        <dbReference type="ARBA" id="ARBA00004141"/>
    </source>
</evidence>
<keyword evidence="6" id="KW-1185">Reference proteome</keyword>
<evidence type="ECO:0000256" key="2">
    <source>
        <dbReference type="ARBA" id="ARBA00006727"/>
    </source>
</evidence>
<evidence type="ECO:0000259" key="4">
    <source>
        <dbReference type="PROSITE" id="PS50850"/>
    </source>
</evidence>
<dbReference type="GO" id="GO:0016020">
    <property type="term" value="C:membrane"/>
    <property type="evidence" value="ECO:0007669"/>
    <property type="project" value="UniProtKB-SubCell"/>
</dbReference>
<dbReference type="STRING" id="1077348.A0A2G8SMA2"/>
<protein>
    <submittedName>
        <fullName evidence="5">MFS general substrate transporter</fullName>
    </submittedName>
</protein>
<dbReference type="SUPFAM" id="SSF103473">
    <property type="entry name" value="MFS general substrate transporter"/>
    <property type="match status" value="1"/>
</dbReference>
<dbReference type="Gene3D" id="1.20.1250.20">
    <property type="entry name" value="MFS general substrate transporter like domains"/>
    <property type="match status" value="2"/>
</dbReference>
<name>A0A2G8SMA2_9APHY</name>
<dbReference type="Pfam" id="PF07690">
    <property type="entry name" value="MFS_1"/>
    <property type="match status" value="2"/>
</dbReference>
<feature type="transmembrane region" description="Helical" evidence="3">
    <location>
        <begin position="129"/>
        <end position="148"/>
    </location>
</feature>
<keyword evidence="3" id="KW-0472">Membrane</keyword>
<dbReference type="InterPro" id="IPR050327">
    <property type="entry name" value="Proton-linked_MCT"/>
</dbReference>
<evidence type="ECO:0000313" key="5">
    <source>
        <dbReference type="EMBL" id="PIL34880.1"/>
    </source>
</evidence>